<sequence length="54" mass="6300">VQVVWFGQLIIQLETNGHSVSTGRFDRFIFPFLKKDIDEGRLSEEEALEILQCF</sequence>
<organism evidence="2">
    <name type="scientific">marine sediment metagenome</name>
    <dbReference type="NCBI Taxonomy" id="412755"/>
    <lineage>
        <taxon>unclassified sequences</taxon>
        <taxon>metagenomes</taxon>
        <taxon>ecological metagenomes</taxon>
    </lineage>
</organism>
<evidence type="ECO:0000313" key="2">
    <source>
        <dbReference type="EMBL" id="KKL64587.1"/>
    </source>
</evidence>
<dbReference type="PANTHER" id="PTHR43641">
    <property type="entry name" value="FORMATE ACETYLTRANSFERASE 3-RELATED"/>
    <property type="match status" value="1"/>
</dbReference>
<dbReference type="Gene3D" id="3.20.70.20">
    <property type="match status" value="1"/>
</dbReference>
<feature type="domain" description="PFL" evidence="1">
    <location>
        <begin position="1"/>
        <end position="54"/>
    </location>
</feature>
<comment type="caution">
    <text evidence="2">The sequence shown here is derived from an EMBL/GenBank/DDBJ whole genome shotgun (WGS) entry which is preliminary data.</text>
</comment>
<dbReference type="InterPro" id="IPR004184">
    <property type="entry name" value="PFL_dom"/>
</dbReference>
<dbReference type="Pfam" id="PF02901">
    <property type="entry name" value="PFL-like"/>
    <property type="match status" value="1"/>
</dbReference>
<dbReference type="SUPFAM" id="SSF51998">
    <property type="entry name" value="PFL-like glycyl radical enzymes"/>
    <property type="match status" value="1"/>
</dbReference>
<name>A0A0F9GN62_9ZZZZ</name>
<feature type="non-terminal residue" evidence="2">
    <location>
        <position position="1"/>
    </location>
</feature>
<dbReference type="PROSITE" id="PS51554">
    <property type="entry name" value="PFL"/>
    <property type="match status" value="1"/>
</dbReference>
<evidence type="ECO:0000259" key="1">
    <source>
        <dbReference type="PROSITE" id="PS51554"/>
    </source>
</evidence>
<dbReference type="AlphaFoldDB" id="A0A0F9GN62"/>
<dbReference type="InterPro" id="IPR051215">
    <property type="entry name" value="GRE"/>
</dbReference>
<proteinExistence type="predicted"/>
<gene>
    <name evidence="2" type="ORF">LCGC14_2163520</name>
</gene>
<reference evidence="2" key="1">
    <citation type="journal article" date="2015" name="Nature">
        <title>Complex archaea that bridge the gap between prokaryotes and eukaryotes.</title>
        <authorList>
            <person name="Spang A."/>
            <person name="Saw J.H."/>
            <person name="Jorgensen S.L."/>
            <person name="Zaremba-Niedzwiedzka K."/>
            <person name="Martijn J."/>
            <person name="Lind A.E."/>
            <person name="van Eijk R."/>
            <person name="Schleper C."/>
            <person name="Guy L."/>
            <person name="Ettema T.J."/>
        </authorList>
    </citation>
    <scope>NUCLEOTIDE SEQUENCE</scope>
</reference>
<dbReference type="PANTHER" id="PTHR43641:SF2">
    <property type="entry name" value="DEHYDRATASE YBIW-RELATED"/>
    <property type="match status" value="1"/>
</dbReference>
<protein>
    <recommendedName>
        <fullName evidence="1">PFL domain-containing protein</fullName>
    </recommendedName>
</protein>
<dbReference type="EMBL" id="LAZR01027796">
    <property type="protein sequence ID" value="KKL64587.1"/>
    <property type="molecule type" value="Genomic_DNA"/>
</dbReference>
<dbReference type="GO" id="GO:0003824">
    <property type="term" value="F:catalytic activity"/>
    <property type="evidence" value="ECO:0007669"/>
    <property type="project" value="InterPro"/>
</dbReference>
<accession>A0A0F9GN62</accession>
<dbReference type="GO" id="GO:0005829">
    <property type="term" value="C:cytosol"/>
    <property type="evidence" value="ECO:0007669"/>
    <property type="project" value="TreeGrafter"/>
</dbReference>